<reference evidence="2" key="2">
    <citation type="submission" date="2004-02" db="EMBL/GenBank/DDBJ databases">
        <authorList>
            <consortium name="Genoscope"/>
            <consortium name="Whitehead Institute Centre for Genome Research"/>
        </authorList>
    </citation>
    <scope>NUCLEOTIDE SEQUENCE</scope>
</reference>
<accession>Q4STH1</accession>
<organism evidence="2">
    <name type="scientific">Tetraodon nigroviridis</name>
    <name type="common">Spotted green pufferfish</name>
    <name type="synonym">Chelonodon nigroviridis</name>
    <dbReference type="NCBI Taxonomy" id="99883"/>
    <lineage>
        <taxon>Eukaryota</taxon>
        <taxon>Metazoa</taxon>
        <taxon>Chordata</taxon>
        <taxon>Craniata</taxon>
        <taxon>Vertebrata</taxon>
        <taxon>Euteleostomi</taxon>
        <taxon>Actinopterygii</taxon>
        <taxon>Neopterygii</taxon>
        <taxon>Teleostei</taxon>
        <taxon>Neoteleostei</taxon>
        <taxon>Acanthomorphata</taxon>
        <taxon>Eupercaria</taxon>
        <taxon>Tetraodontiformes</taxon>
        <taxon>Tetradontoidea</taxon>
        <taxon>Tetraodontidae</taxon>
        <taxon>Tetraodon</taxon>
    </lineage>
</organism>
<dbReference type="EMBL" id="CAAE01014228">
    <property type="protein sequence ID" value="CAF96061.1"/>
    <property type="molecule type" value="Genomic_DNA"/>
</dbReference>
<proteinExistence type="predicted"/>
<dbReference type="KEGG" id="tng:GSTEN00012953G001"/>
<name>Q4STH1_TETNG</name>
<protein>
    <submittedName>
        <fullName evidence="2">(spotted green pufferfish) hypothetical protein</fullName>
    </submittedName>
</protein>
<reference evidence="2" key="1">
    <citation type="journal article" date="2004" name="Nature">
        <title>Genome duplication in the teleost fish Tetraodon nigroviridis reveals the early vertebrate proto-karyotype.</title>
        <authorList>
            <person name="Jaillon O."/>
            <person name="Aury J.-M."/>
            <person name="Brunet F."/>
            <person name="Petit J.-L."/>
            <person name="Stange-Thomann N."/>
            <person name="Mauceli E."/>
            <person name="Bouneau L."/>
            <person name="Fischer C."/>
            <person name="Ozouf-Costaz C."/>
            <person name="Bernot A."/>
            <person name="Nicaud S."/>
            <person name="Jaffe D."/>
            <person name="Fisher S."/>
            <person name="Lutfalla G."/>
            <person name="Dossat C."/>
            <person name="Segurens B."/>
            <person name="Dasilva C."/>
            <person name="Salanoubat M."/>
            <person name="Levy M."/>
            <person name="Boudet N."/>
            <person name="Castellano S."/>
            <person name="Anthouard V."/>
            <person name="Jubin C."/>
            <person name="Castelli V."/>
            <person name="Katinka M."/>
            <person name="Vacherie B."/>
            <person name="Biemont C."/>
            <person name="Skalli Z."/>
            <person name="Cattolico L."/>
            <person name="Poulain J."/>
            <person name="De Berardinis V."/>
            <person name="Cruaud C."/>
            <person name="Duprat S."/>
            <person name="Brottier P."/>
            <person name="Coutanceau J.-P."/>
            <person name="Gouzy J."/>
            <person name="Parra G."/>
            <person name="Lardier G."/>
            <person name="Chapple C."/>
            <person name="McKernan K.J."/>
            <person name="McEwan P."/>
            <person name="Bosak S."/>
            <person name="Kellis M."/>
            <person name="Volff J.-N."/>
            <person name="Guigo R."/>
            <person name="Zody M.C."/>
            <person name="Mesirov J."/>
            <person name="Lindblad-Toh K."/>
            <person name="Birren B."/>
            <person name="Nusbaum C."/>
            <person name="Kahn D."/>
            <person name="Robinson-Rechavi M."/>
            <person name="Laudet V."/>
            <person name="Schachter V."/>
            <person name="Quetier F."/>
            <person name="Saurin W."/>
            <person name="Scarpelli C."/>
            <person name="Wincker P."/>
            <person name="Lander E.S."/>
            <person name="Weissenbach J."/>
            <person name="Roest Crollius H."/>
        </authorList>
    </citation>
    <scope>NUCLEOTIDE SEQUENCE [LARGE SCALE GENOMIC DNA]</scope>
</reference>
<feature type="compositionally biased region" description="Polar residues" evidence="1">
    <location>
        <begin position="211"/>
        <end position="222"/>
    </location>
</feature>
<gene>
    <name evidence="2" type="ORF">GSTENG00012953001</name>
</gene>
<evidence type="ECO:0000313" key="2">
    <source>
        <dbReference type="EMBL" id="CAF96061.1"/>
    </source>
</evidence>
<evidence type="ECO:0000256" key="1">
    <source>
        <dbReference type="SAM" id="MobiDB-lite"/>
    </source>
</evidence>
<dbReference type="OrthoDB" id="8939517at2759"/>
<feature type="compositionally biased region" description="Basic and acidic residues" evidence="1">
    <location>
        <begin position="171"/>
        <end position="180"/>
    </location>
</feature>
<sequence>MSPSVECLRTFVLERLTVAAEEILRVVHQKIEGYEDEVNYQRRLVESVWRPEIKLHRTGFSQRPPCQEEEVPTHQHQDESCSLDQENSEPPAVKEVQEESWCHWGGEQMTVKQESNASLVTPIQKDGQSGDPVETSVSPEPDCDLQLPSNSPIVAESKDHNNAESGSTPGEELKPTEKRNNSPVAGTGSQKYRKRKRPVPPPLSRFCPASPSVTSTQSSHTVATPFPSPHPQPSFPSTQATPYNNPAVFVLQRQCIFSQTEGAGLSFPIVISKLKRSQIPQHDWGLSPARSTIYKRKRAQRKEHSGQHSGARPGASFKAYSCGLCGQPTQGHKKYKKKTYCQNKKSSTSRGLAGQPFETYADFQRAVDILLGTPGPSVCVGKKQDTTEM</sequence>
<feature type="region of interest" description="Disordered" evidence="1">
    <location>
        <begin position="114"/>
        <end position="240"/>
    </location>
</feature>
<dbReference type="PANTHER" id="PTHR47773">
    <property type="entry name" value="SI:DKEY-9I5.2-RELATED"/>
    <property type="match status" value="1"/>
</dbReference>
<dbReference type="AlphaFoldDB" id="Q4STH1"/>
<feature type="compositionally biased region" description="Polar residues" evidence="1">
    <location>
        <begin position="181"/>
        <end position="190"/>
    </location>
</feature>
<comment type="caution">
    <text evidence="2">The sequence shown here is derived from an EMBL/GenBank/DDBJ whole genome shotgun (WGS) entry which is preliminary data.</text>
</comment>
<feature type="region of interest" description="Disordered" evidence="1">
    <location>
        <begin position="60"/>
        <end position="98"/>
    </location>
</feature>
<dbReference type="PANTHER" id="PTHR47773:SF1">
    <property type="entry name" value="C2H2-TYPE DOMAIN-CONTAINING PROTEIN"/>
    <property type="match status" value="1"/>
</dbReference>